<keyword evidence="2 7" id="KW-0812">Transmembrane</keyword>
<proteinExistence type="inferred from homology"/>
<dbReference type="EC" id="4.2.2.29" evidence="7"/>
<keyword evidence="6 7" id="KW-0961">Cell wall biogenesis/degradation</keyword>
<keyword evidence="1 7" id="KW-1003">Cell membrane</keyword>
<evidence type="ECO:0000256" key="7">
    <source>
        <dbReference type="HAMAP-Rule" id="MF_02065"/>
    </source>
</evidence>
<evidence type="ECO:0000256" key="4">
    <source>
        <dbReference type="ARBA" id="ARBA00023136"/>
    </source>
</evidence>
<accession>A0A2K9P2B9</accession>
<evidence type="ECO:0000256" key="3">
    <source>
        <dbReference type="ARBA" id="ARBA00022989"/>
    </source>
</evidence>
<evidence type="ECO:0000313" key="10">
    <source>
        <dbReference type="Proteomes" id="UP000235589"/>
    </source>
</evidence>
<protein>
    <recommendedName>
        <fullName evidence="7">Endolytic murein transglycosylase</fullName>
        <ecNumber evidence="7">4.2.2.29</ecNumber>
    </recommendedName>
    <alternativeName>
        <fullName evidence="7">Peptidoglycan lytic transglycosylase</fullName>
    </alternativeName>
    <alternativeName>
        <fullName evidence="7">Peptidoglycan polymerization terminase</fullName>
    </alternativeName>
</protein>
<gene>
    <name evidence="7" type="primary">mltG</name>
    <name evidence="9" type="ORF">B9O19_01229</name>
</gene>
<dbReference type="GeneID" id="98062634"/>
<evidence type="ECO:0000256" key="6">
    <source>
        <dbReference type="ARBA" id="ARBA00023316"/>
    </source>
</evidence>
<reference evidence="9 10" key="1">
    <citation type="submission" date="2017-04" db="EMBL/GenBank/DDBJ databases">
        <title>Monoglobus pectinilyticus 14 draft genome.</title>
        <authorList>
            <person name="Kim C."/>
            <person name="Rosendale D.I."/>
            <person name="Kelly W.J."/>
            <person name="Tannock G.W."/>
            <person name="Patchett M.L."/>
            <person name="Jordens J.Z."/>
        </authorList>
    </citation>
    <scope>NUCLEOTIDE SEQUENCE [LARGE SCALE GENOMIC DNA]</scope>
    <source>
        <strain evidence="9 10">14</strain>
    </source>
</reference>
<name>A0A2K9P2B9_9FIRM</name>
<comment type="function">
    <text evidence="7">Functions as a peptidoglycan terminase that cleaves nascent peptidoglycan strands endolytically to terminate their elongation.</text>
</comment>
<dbReference type="GO" id="GO:0071555">
    <property type="term" value="P:cell wall organization"/>
    <property type="evidence" value="ECO:0007669"/>
    <property type="project" value="UniProtKB-KW"/>
</dbReference>
<comment type="similarity">
    <text evidence="7">Belongs to the transglycosylase MltG family.</text>
</comment>
<dbReference type="EMBL" id="CP020991">
    <property type="protein sequence ID" value="AUO19390.1"/>
    <property type="molecule type" value="Genomic_DNA"/>
</dbReference>
<organism evidence="9 10">
    <name type="scientific">Monoglobus pectinilyticus</name>
    <dbReference type="NCBI Taxonomy" id="1981510"/>
    <lineage>
        <taxon>Bacteria</taxon>
        <taxon>Bacillati</taxon>
        <taxon>Bacillota</taxon>
        <taxon>Clostridia</taxon>
        <taxon>Monoglobales</taxon>
        <taxon>Monoglobaceae</taxon>
        <taxon>Monoglobus</taxon>
    </lineage>
</organism>
<dbReference type="NCBIfam" id="TIGR00247">
    <property type="entry name" value="endolytic transglycosylase MltG"/>
    <property type="match status" value="1"/>
</dbReference>
<feature type="compositionally biased region" description="Basic and acidic residues" evidence="8">
    <location>
        <begin position="353"/>
        <end position="370"/>
    </location>
</feature>
<dbReference type="OrthoDB" id="9814591at2"/>
<dbReference type="Gene3D" id="3.30.1490.480">
    <property type="entry name" value="Endolytic murein transglycosylase"/>
    <property type="match status" value="2"/>
</dbReference>
<comment type="catalytic activity">
    <reaction evidence="7">
        <text>a peptidoglycan chain = a peptidoglycan chain with N-acetyl-1,6-anhydromuramyl-[peptide] at the reducing end + a peptidoglycan chain with N-acetylglucosamine at the non-reducing end.</text>
        <dbReference type="EC" id="4.2.2.29"/>
    </reaction>
</comment>
<keyword evidence="10" id="KW-1185">Reference proteome</keyword>
<dbReference type="CDD" id="cd08010">
    <property type="entry name" value="MltG_like"/>
    <property type="match status" value="1"/>
</dbReference>
<dbReference type="Pfam" id="PF02618">
    <property type="entry name" value="YceG"/>
    <property type="match status" value="1"/>
</dbReference>
<feature type="region of interest" description="Disordered" evidence="8">
    <location>
        <begin position="349"/>
        <end position="384"/>
    </location>
</feature>
<dbReference type="GO" id="GO:0009252">
    <property type="term" value="P:peptidoglycan biosynthetic process"/>
    <property type="evidence" value="ECO:0007669"/>
    <property type="project" value="UniProtKB-UniRule"/>
</dbReference>
<dbReference type="KEGG" id="mpec:B9O19_01229"/>
<evidence type="ECO:0000256" key="1">
    <source>
        <dbReference type="ARBA" id="ARBA00022475"/>
    </source>
</evidence>
<dbReference type="HAMAP" id="MF_02065">
    <property type="entry name" value="MltG"/>
    <property type="match status" value="1"/>
</dbReference>
<feature type="transmembrane region" description="Helical" evidence="7">
    <location>
        <begin position="35"/>
        <end position="57"/>
    </location>
</feature>
<sequence>MEHEYKTLEELEAKRAAREAMKQLKQKKRKRVRRIIALCIAAVIVAVVIGAAGNLAYRDINGLDGDGKNYVIDVPAGAGSAKVASLLGNRGVIKYPALFKMYAGNKYIFQRGRHSVNSSMTYDELLETFGNYAEGGVGEQVQIVIPEGYELGQIADILAQNGLVDKEEFMDEVNNGEFDYDFVNEIPRSENRLEGYLYPATYQIYPGTSAHDIIIMMLDAFKSNVLPVYNQSGSGDPIDQVVTMASVIEREAANDGEKKLVASVFNNRLYEGKKLESCATVQYLLHERKTVLSIEDTEIDSPYNTYKYKGLPEGPIASPGLASIKAALRPADTNYMYFLADPSGNKNYFSQTYDEHQEKMKLLEEGKPVDESTPTPSPTEKAKN</sequence>
<feature type="site" description="Important for catalytic activity" evidence="7">
    <location>
        <position position="251"/>
    </location>
</feature>
<keyword evidence="3 7" id="KW-1133">Transmembrane helix</keyword>
<evidence type="ECO:0000256" key="5">
    <source>
        <dbReference type="ARBA" id="ARBA00023239"/>
    </source>
</evidence>
<dbReference type="GO" id="GO:0005886">
    <property type="term" value="C:plasma membrane"/>
    <property type="evidence" value="ECO:0007669"/>
    <property type="project" value="UniProtKB-SubCell"/>
</dbReference>
<dbReference type="RefSeq" id="WP_102365602.1">
    <property type="nucleotide sequence ID" value="NZ_CP020991.1"/>
</dbReference>
<evidence type="ECO:0000256" key="2">
    <source>
        <dbReference type="ARBA" id="ARBA00022692"/>
    </source>
</evidence>
<dbReference type="PANTHER" id="PTHR30518:SF2">
    <property type="entry name" value="ENDOLYTIC MUREIN TRANSGLYCOSYLASE"/>
    <property type="match status" value="1"/>
</dbReference>
<comment type="subcellular location">
    <subcellularLocation>
        <location evidence="7">Cell membrane</location>
        <topology evidence="7">Single-pass membrane protein</topology>
    </subcellularLocation>
</comment>
<dbReference type="GO" id="GO:0008932">
    <property type="term" value="F:lytic endotransglycosylase activity"/>
    <property type="evidence" value="ECO:0007669"/>
    <property type="project" value="UniProtKB-UniRule"/>
</dbReference>
<keyword evidence="5 7" id="KW-0456">Lyase</keyword>
<evidence type="ECO:0000256" key="8">
    <source>
        <dbReference type="SAM" id="MobiDB-lite"/>
    </source>
</evidence>
<dbReference type="InterPro" id="IPR003770">
    <property type="entry name" value="MLTG-like"/>
</dbReference>
<dbReference type="AlphaFoldDB" id="A0A2K9P2B9"/>
<keyword evidence="4 7" id="KW-0472">Membrane</keyword>
<dbReference type="Proteomes" id="UP000235589">
    <property type="component" value="Chromosome"/>
</dbReference>
<dbReference type="PANTHER" id="PTHR30518">
    <property type="entry name" value="ENDOLYTIC MUREIN TRANSGLYCOSYLASE"/>
    <property type="match status" value="1"/>
</dbReference>
<evidence type="ECO:0000313" key="9">
    <source>
        <dbReference type="EMBL" id="AUO19390.1"/>
    </source>
</evidence>